<comment type="similarity">
    <text evidence="1 5">Belongs to the 5-formyltetrahydrofolate cyclo-ligase family.</text>
</comment>
<dbReference type="Proteomes" id="UP000650224">
    <property type="component" value="Unassembled WGS sequence"/>
</dbReference>
<dbReference type="GO" id="GO:0046872">
    <property type="term" value="F:metal ion binding"/>
    <property type="evidence" value="ECO:0007669"/>
    <property type="project" value="UniProtKB-KW"/>
</dbReference>
<reference evidence="7 8" key="1">
    <citation type="submission" date="2020-08" db="EMBL/GenBank/DDBJ databases">
        <title>A Genomic Blueprint of the Chicken Gut Microbiome.</title>
        <authorList>
            <person name="Gilroy R."/>
            <person name="Ravi A."/>
            <person name="Getino M."/>
            <person name="Pursley I."/>
            <person name="Horton D.L."/>
            <person name="Alikhan N.-F."/>
            <person name="Baker D."/>
            <person name="Gharbi K."/>
            <person name="Hall N."/>
            <person name="Watson M."/>
            <person name="Adriaenssens E.M."/>
            <person name="Foster-Nyarko E."/>
            <person name="Jarju S."/>
            <person name="Secka A."/>
            <person name="Antonio M."/>
            <person name="Oren A."/>
            <person name="Chaudhuri R."/>
            <person name="La Ragione R.M."/>
            <person name="Hildebrand F."/>
            <person name="Pallen M.J."/>
        </authorList>
    </citation>
    <scope>NUCLEOTIDE SEQUENCE [LARGE SCALE GENOMIC DNA]</scope>
    <source>
        <strain evidence="7 8">Sa1YVA5</strain>
    </source>
</reference>
<proteinExistence type="inferred from homology"/>
<keyword evidence="2 4" id="KW-0547">Nucleotide-binding</keyword>
<dbReference type="NCBIfam" id="TIGR02727">
    <property type="entry name" value="MTHFS_bact"/>
    <property type="match status" value="1"/>
</dbReference>
<evidence type="ECO:0000256" key="5">
    <source>
        <dbReference type="RuleBase" id="RU361279"/>
    </source>
</evidence>
<comment type="cofactor">
    <cofactor evidence="5">
        <name>Mg(2+)</name>
        <dbReference type="ChEBI" id="CHEBI:18420"/>
    </cofactor>
</comment>
<dbReference type="PANTHER" id="PTHR23407">
    <property type="entry name" value="ATPASE INHIBITOR/5-FORMYLTETRAHYDROFOLATE CYCLO-LIGASE"/>
    <property type="match status" value="1"/>
</dbReference>
<dbReference type="EC" id="6.3.3.2" evidence="5"/>
<dbReference type="InterPro" id="IPR024185">
    <property type="entry name" value="FTHF_cligase-like_sf"/>
</dbReference>
<dbReference type="PANTHER" id="PTHR23407:SF1">
    <property type="entry name" value="5-FORMYLTETRAHYDROFOLATE CYCLO-LIGASE"/>
    <property type="match status" value="1"/>
</dbReference>
<keyword evidence="5" id="KW-0479">Metal-binding</keyword>
<dbReference type="InterPro" id="IPR002698">
    <property type="entry name" value="FTHF_cligase"/>
</dbReference>
<protein>
    <recommendedName>
        <fullName evidence="5">5-formyltetrahydrofolate cyclo-ligase</fullName>
        <ecNumber evidence="5">6.3.3.2</ecNumber>
    </recommendedName>
</protein>
<evidence type="ECO:0000256" key="6">
    <source>
        <dbReference type="SAM" id="MobiDB-lite"/>
    </source>
</evidence>
<dbReference type="SUPFAM" id="SSF100950">
    <property type="entry name" value="NagB/RpiA/CoA transferase-like"/>
    <property type="match status" value="1"/>
</dbReference>
<feature type="binding site" evidence="4">
    <location>
        <position position="51"/>
    </location>
    <ligand>
        <name>substrate</name>
    </ligand>
</feature>
<dbReference type="RefSeq" id="WP_191733987.1">
    <property type="nucleotide sequence ID" value="NZ_JACSPR010000007.1"/>
</dbReference>
<gene>
    <name evidence="7" type="ORF">H9627_10470</name>
</gene>
<dbReference type="AlphaFoldDB" id="A0A8I0LCS3"/>
<sequence length="191" mass="20641">MSESKQKLRDKLQEARATMPADRREAENAALIANISYYLRSKRPQRVAAYVPTRTEPGGRMLLDALQSEVPAVILPVALDDGRMDWALYEGPTGLVPGPFGIREPSGTRLGPEAVNFCDVVIAPALACTPEGVRLGKGGGYYDRALATGVKGTSLTLLFNGEIREDITVEEHDLPVNIIITPAGVRNLGRT</sequence>
<organism evidence="7 8">
    <name type="scientific">Corynebacterium gallinarum</name>
    <dbReference type="NCBI Taxonomy" id="2762214"/>
    <lineage>
        <taxon>Bacteria</taxon>
        <taxon>Bacillati</taxon>
        <taxon>Actinomycetota</taxon>
        <taxon>Actinomycetes</taxon>
        <taxon>Mycobacteriales</taxon>
        <taxon>Corynebacteriaceae</taxon>
        <taxon>Corynebacterium</taxon>
    </lineage>
</organism>
<comment type="caution">
    <text evidence="7">The sequence shown here is derived from an EMBL/GenBank/DDBJ whole genome shotgun (WGS) entry which is preliminary data.</text>
</comment>
<dbReference type="GO" id="GO:0035999">
    <property type="term" value="P:tetrahydrofolate interconversion"/>
    <property type="evidence" value="ECO:0007669"/>
    <property type="project" value="TreeGrafter"/>
</dbReference>
<dbReference type="InterPro" id="IPR037171">
    <property type="entry name" value="NagB/RpiA_transferase-like"/>
</dbReference>
<dbReference type="Gene3D" id="3.40.50.10420">
    <property type="entry name" value="NagB/RpiA/CoA transferase-like"/>
    <property type="match status" value="1"/>
</dbReference>
<evidence type="ECO:0000256" key="2">
    <source>
        <dbReference type="ARBA" id="ARBA00022741"/>
    </source>
</evidence>
<dbReference type="PIRSF" id="PIRSF006806">
    <property type="entry name" value="FTHF_cligase"/>
    <property type="match status" value="1"/>
</dbReference>
<keyword evidence="8" id="KW-1185">Reference proteome</keyword>
<feature type="binding site" evidence="4">
    <location>
        <begin position="134"/>
        <end position="142"/>
    </location>
    <ligand>
        <name>ATP</name>
        <dbReference type="ChEBI" id="CHEBI:30616"/>
    </ligand>
</feature>
<evidence type="ECO:0000256" key="4">
    <source>
        <dbReference type="PIRSR" id="PIRSR006806-1"/>
    </source>
</evidence>
<feature type="region of interest" description="Disordered" evidence="6">
    <location>
        <begin position="1"/>
        <end position="21"/>
    </location>
</feature>
<evidence type="ECO:0000313" key="7">
    <source>
        <dbReference type="EMBL" id="MBD8030736.1"/>
    </source>
</evidence>
<name>A0A8I0LCS3_9CORY</name>
<dbReference type="GO" id="GO:0005524">
    <property type="term" value="F:ATP binding"/>
    <property type="evidence" value="ECO:0007669"/>
    <property type="project" value="UniProtKB-KW"/>
</dbReference>
<comment type="catalytic activity">
    <reaction evidence="5">
        <text>(6S)-5-formyl-5,6,7,8-tetrahydrofolate + ATP = (6R)-5,10-methenyltetrahydrofolate + ADP + phosphate</text>
        <dbReference type="Rhea" id="RHEA:10488"/>
        <dbReference type="ChEBI" id="CHEBI:30616"/>
        <dbReference type="ChEBI" id="CHEBI:43474"/>
        <dbReference type="ChEBI" id="CHEBI:57455"/>
        <dbReference type="ChEBI" id="CHEBI:57457"/>
        <dbReference type="ChEBI" id="CHEBI:456216"/>
        <dbReference type="EC" id="6.3.3.2"/>
    </reaction>
</comment>
<dbReference type="EMBL" id="JACSPR010000007">
    <property type="protein sequence ID" value="MBD8030736.1"/>
    <property type="molecule type" value="Genomic_DNA"/>
</dbReference>
<feature type="binding site" evidence="4">
    <location>
        <begin position="5"/>
        <end position="9"/>
    </location>
    <ligand>
        <name>ATP</name>
        <dbReference type="ChEBI" id="CHEBI:30616"/>
    </ligand>
</feature>
<evidence type="ECO:0000256" key="3">
    <source>
        <dbReference type="ARBA" id="ARBA00022840"/>
    </source>
</evidence>
<dbReference type="GO" id="GO:0009396">
    <property type="term" value="P:folic acid-containing compound biosynthetic process"/>
    <property type="evidence" value="ECO:0007669"/>
    <property type="project" value="TreeGrafter"/>
</dbReference>
<keyword evidence="5" id="KW-0460">Magnesium</keyword>
<feature type="binding site" evidence="4">
    <location>
        <position position="56"/>
    </location>
    <ligand>
        <name>substrate</name>
    </ligand>
</feature>
<keyword evidence="3 4" id="KW-0067">ATP-binding</keyword>
<keyword evidence="7" id="KW-0436">Ligase</keyword>
<feature type="compositionally biased region" description="Basic and acidic residues" evidence="6">
    <location>
        <begin position="1"/>
        <end position="14"/>
    </location>
</feature>
<accession>A0A8I0LCS3</accession>
<dbReference type="Pfam" id="PF01812">
    <property type="entry name" value="5-FTHF_cyc-lig"/>
    <property type="match status" value="1"/>
</dbReference>
<evidence type="ECO:0000313" key="8">
    <source>
        <dbReference type="Proteomes" id="UP000650224"/>
    </source>
</evidence>
<dbReference type="GO" id="GO:0030272">
    <property type="term" value="F:5-formyltetrahydrofolate cyclo-ligase activity"/>
    <property type="evidence" value="ECO:0007669"/>
    <property type="project" value="UniProtKB-EC"/>
</dbReference>
<evidence type="ECO:0000256" key="1">
    <source>
        <dbReference type="ARBA" id="ARBA00010638"/>
    </source>
</evidence>